<accession>A0ABS6Z3P3</accession>
<proteinExistence type="predicted"/>
<evidence type="ECO:0008006" key="3">
    <source>
        <dbReference type="Google" id="ProtNLM"/>
    </source>
</evidence>
<organism evidence="1 2">
    <name type="scientific">Streptomyces bambusae</name>
    <dbReference type="NCBI Taxonomy" id="1550616"/>
    <lineage>
        <taxon>Bacteria</taxon>
        <taxon>Bacillati</taxon>
        <taxon>Actinomycetota</taxon>
        <taxon>Actinomycetes</taxon>
        <taxon>Kitasatosporales</taxon>
        <taxon>Streptomycetaceae</taxon>
        <taxon>Streptomyces</taxon>
    </lineage>
</organism>
<dbReference type="Pfam" id="PF05655">
    <property type="entry name" value="AvrD"/>
    <property type="match status" value="1"/>
</dbReference>
<comment type="caution">
    <text evidence="1">The sequence shown here is derived from an EMBL/GenBank/DDBJ whole genome shotgun (WGS) entry which is preliminary data.</text>
</comment>
<reference evidence="1 2" key="1">
    <citation type="submission" date="2019-12" db="EMBL/GenBank/DDBJ databases">
        <title>Genome sequence of Streptomyces bambusae.</title>
        <authorList>
            <person name="Bansal K."/>
            <person name="Choksket S."/>
            <person name="Korpole S."/>
            <person name="Patil P.B."/>
        </authorList>
    </citation>
    <scope>NUCLEOTIDE SEQUENCE [LARGE SCALE GENOMIC DNA]</scope>
    <source>
        <strain evidence="1 2">SK60</strain>
    </source>
</reference>
<evidence type="ECO:0000313" key="2">
    <source>
        <dbReference type="Proteomes" id="UP000812013"/>
    </source>
</evidence>
<name>A0ABS6Z3P3_9ACTN</name>
<keyword evidence="2" id="KW-1185">Reference proteome</keyword>
<dbReference type="EMBL" id="WTFF01000054">
    <property type="protein sequence ID" value="MBW5482352.1"/>
    <property type="molecule type" value="Genomic_DNA"/>
</dbReference>
<dbReference type="RefSeq" id="WP_219666411.1">
    <property type="nucleotide sequence ID" value="NZ_WTFF01000054.1"/>
</dbReference>
<dbReference type="InterPro" id="IPR008799">
    <property type="entry name" value="Pseudomon_AvrD"/>
</dbReference>
<dbReference type="Proteomes" id="UP000812013">
    <property type="component" value="Unassembled WGS sequence"/>
</dbReference>
<protein>
    <recommendedName>
        <fullName evidence="3">Avirulence D protein (AvrD)</fullName>
    </recommendedName>
</protein>
<evidence type="ECO:0000313" key="1">
    <source>
        <dbReference type="EMBL" id="MBW5482352.1"/>
    </source>
</evidence>
<gene>
    <name evidence="1" type="ORF">GPJ59_10765</name>
</gene>
<sequence>MSVATATLSLKSIDDYLGPGEGRFFSRGYQRAEYLVRDIVSTPVDAERPGIRSTVDVSYPVDWSRKKNGTDLRPHLSTVDALVLGVQLAELHLVHAYGLQGGARHTMRLRKIVMRAGGAPQEDLLRIPAASRLVRTEEVPGGTGRYLSVHDGSVGSLRVRVEIEHDGGERATGEAHFGSLDEGLGEGRFRFYGEGFKKRRHVIRDVEVDMEELAAEADVHFHAGPADGPDAQGVDAATEPSVSMVDAFVVNLQLVQVLMYELDQVNRASSNTLWMMQTVLTAAETALPLPVRAEEPGRARARLLAKRLLPLRGGIWRSVEIEAQLAGVGVRCSFAHELPAEAAAKAA</sequence>